<name>A0A3P8LH90_TSUPA</name>
<proteinExistence type="predicted"/>
<protein>
    <submittedName>
        <fullName evidence="3">Cytoplasmic glycerophosphodiester phosphodiesterase</fullName>
    </submittedName>
</protein>
<dbReference type="InterPro" id="IPR017946">
    <property type="entry name" value="PLC-like_Pdiesterase_TIM-brl"/>
</dbReference>
<evidence type="ECO:0000256" key="1">
    <source>
        <dbReference type="SAM" id="SignalP"/>
    </source>
</evidence>
<feature type="signal peptide" evidence="1">
    <location>
        <begin position="1"/>
        <end position="39"/>
    </location>
</feature>
<evidence type="ECO:0000259" key="2">
    <source>
        <dbReference type="PROSITE" id="PS51704"/>
    </source>
</evidence>
<dbReference type="Gene3D" id="3.20.20.190">
    <property type="entry name" value="Phosphatidylinositol (PI) phosphodiesterase"/>
    <property type="match status" value="1"/>
</dbReference>
<evidence type="ECO:0000313" key="3">
    <source>
        <dbReference type="EMBL" id="VDR41212.1"/>
    </source>
</evidence>
<dbReference type="InterPro" id="IPR030395">
    <property type="entry name" value="GP_PDE_dom"/>
</dbReference>
<dbReference type="PROSITE" id="PS51704">
    <property type="entry name" value="GP_PDE"/>
    <property type="match status" value="1"/>
</dbReference>
<dbReference type="Proteomes" id="UP000271626">
    <property type="component" value="Chromosome"/>
</dbReference>
<dbReference type="PANTHER" id="PTHR46211">
    <property type="entry name" value="GLYCEROPHOSPHORYL DIESTER PHOSPHODIESTERASE"/>
    <property type="match status" value="1"/>
</dbReference>
<dbReference type="Pfam" id="PF03009">
    <property type="entry name" value="GDPD"/>
    <property type="match status" value="1"/>
</dbReference>
<dbReference type="GO" id="GO:0008081">
    <property type="term" value="F:phosphoric diester hydrolase activity"/>
    <property type="evidence" value="ECO:0007669"/>
    <property type="project" value="InterPro"/>
</dbReference>
<feature type="chain" id="PRO_5018194417" evidence="1">
    <location>
        <begin position="40"/>
        <end position="340"/>
    </location>
</feature>
<feature type="domain" description="GP-PDE" evidence="2">
    <location>
        <begin position="45"/>
        <end position="327"/>
    </location>
</feature>
<organism evidence="3 4">
    <name type="scientific">Tsukamurella paurometabola</name>
    <name type="common">Corynebacterium paurometabolum</name>
    <dbReference type="NCBI Taxonomy" id="2061"/>
    <lineage>
        <taxon>Bacteria</taxon>
        <taxon>Bacillati</taxon>
        <taxon>Actinomycetota</taxon>
        <taxon>Actinomycetes</taxon>
        <taxon>Mycobacteriales</taxon>
        <taxon>Tsukamurellaceae</taxon>
        <taxon>Tsukamurella</taxon>
    </lineage>
</organism>
<dbReference type="EMBL" id="LR131273">
    <property type="protein sequence ID" value="VDR41212.1"/>
    <property type="molecule type" value="Genomic_DNA"/>
</dbReference>
<dbReference type="SUPFAM" id="SSF51695">
    <property type="entry name" value="PLC-like phosphodiesterases"/>
    <property type="match status" value="1"/>
</dbReference>
<reference evidence="3 4" key="1">
    <citation type="submission" date="2018-12" db="EMBL/GenBank/DDBJ databases">
        <authorList>
            <consortium name="Pathogen Informatics"/>
        </authorList>
    </citation>
    <scope>NUCLEOTIDE SEQUENCE [LARGE SCALE GENOMIC DNA]</scope>
    <source>
        <strain evidence="3 4">NCTC10741</strain>
    </source>
</reference>
<gene>
    <name evidence="3" type="ORF">NCTC10741_04382</name>
</gene>
<accession>A0A3P8LH90</accession>
<evidence type="ECO:0000313" key="4">
    <source>
        <dbReference type="Proteomes" id="UP000271626"/>
    </source>
</evidence>
<dbReference type="CDD" id="cd08567">
    <property type="entry name" value="GDPD_SpGDE_like"/>
    <property type="match status" value="1"/>
</dbReference>
<dbReference type="PANTHER" id="PTHR46211:SF14">
    <property type="entry name" value="GLYCEROPHOSPHODIESTER PHOSPHODIESTERASE"/>
    <property type="match status" value="1"/>
</dbReference>
<keyword evidence="1" id="KW-0732">Signal</keyword>
<dbReference type="AlphaFoldDB" id="A0A3P8LH90"/>
<dbReference type="PROSITE" id="PS50007">
    <property type="entry name" value="PIPLC_X_DOMAIN"/>
    <property type="match status" value="1"/>
</dbReference>
<dbReference type="GO" id="GO:0006629">
    <property type="term" value="P:lipid metabolic process"/>
    <property type="evidence" value="ECO:0007669"/>
    <property type="project" value="InterPro"/>
</dbReference>
<sequence length="340" mass="36156">MCDYVAAMTSRSRTPSRAAALAAAVTVALAGAVVAPVQAAPSGSFDLQSHRGGRGEHTEESLYGFARSLELGVTTLELDIVLTKDEVPLIWHDPTVQADKCSDTAPATPGDPQFPYVGKTIHDLTSAQVQTLVCAKKLDTFPAAKVVEGNRIATLPQLFDLAAQYRGNTVRFNIETKIEAEDRAKSAEPAAFVAQILGAARRADVLDRITVQSFDWRSLPLVRAQAPSVPLVALYDATTWKKGSAWLGPVSYERAGGDVVRAVKAAGFDVLSPDQELSDAKTVTAAHAAGLTVIPWTVNEEKDMRAQLALGVDGIITDYPTRLRGVLAAAGKPLPPAFTK</sequence>